<gene>
    <name evidence="5" type="ORF">QBC46DRAFT_151660</name>
</gene>
<dbReference type="InterPro" id="IPR051838">
    <property type="entry name" value="ARTD_PARP"/>
</dbReference>
<evidence type="ECO:0000256" key="3">
    <source>
        <dbReference type="ARBA" id="ARBA00022695"/>
    </source>
</evidence>
<dbReference type="Proteomes" id="UP001303473">
    <property type="component" value="Unassembled WGS sequence"/>
</dbReference>
<reference evidence="6" key="1">
    <citation type="journal article" date="2023" name="Mol. Phylogenet. Evol.">
        <title>Genome-scale phylogeny and comparative genomics of the fungal order Sordariales.</title>
        <authorList>
            <person name="Hensen N."/>
            <person name="Bonometti L."/>
            <person name="Westerberg I."/>
            <person name="Brannstrom I.O."/>
            <person name="Guillou S."/>
            <person name="Cros-Aarteil S."/>
            <person name="Calhoun S."/>
            <person name="Haridas S."/>
            <person name="Kuo A."/>
            <person name="Mondo S."/>
            <person name="Pangilinan J."/>
            <person name="Riley R."/>
            <person name="LaButti K."/>
            <person name="Andreopoulos B."/>
            <person name="Lipzen A."/>
            <person name="Chen C."/>
            <person name="Yan M."/>
            <person name="Daum C."/>
            <person name="Ng V."/>
            <person name="Clum A."/>
            <person name="Steindorff A."/>
            <person name="Ohm R.A."/>
            <person name="Martin F."/>
            <person name="Silar P."/>
            <person name="Natvig D.O."/>
            <person name="Lalanne C."/>
            <person name="Gautier V."/>
            <person name="Ament-Velasquez S.L."/>
            <person name="Kruys A."/>
            <person name="Hutchinson M.I."/>
            <person name="Powell A.J."/>
            <person name="Barry K."/>
            <person name="Miller A.N."/>
            <person name="Grigoriev I.V."/>
            <person name="Debuchy R."/>
            <person name="Gladieux P."/>
            <person name="Hiltunen Thoren M."/>
            <person name="Johannesson H."/>
        </authorList>
    </citation>
    <scope>NUCLEOTIDE SEQUENCE [LARGE SCALE GENOMIC DNA]</scope>
    <source>
        <strain evidence="6">CBS 340.73</strain>
    </source>
</reference>
<keyword evidence="2" id="KW-0808">Transferase</keyword>
<evidence type="ECO:0000313" key="6">
    <source>
        <dbReference type="Proteomes" id="UP001303473"/>
    </source>
</evidence>
<name>A0AAN6S489_9PEZI</name>
<keyword evidence="6" id="KW-1185">Reference proteome</keyword>
<proteinExistence type="predicted"/>
<dbReference type="GO" id="GO:0016757">
    <property type="term" value="F:glycosyltransferase activity"/>
    <property type="evidence" value="ECO:0007669"/>
    <property type="project" value="UniProtKB-KW"/>
</dbReference>
<organism evidence="5 6">
    <name type="scientific">Diplogelasinospora grovesii</name>
    <dbReference type="NCBI Taxonomy" id="303347"/>
    <lineage>
        <taxon>Eukaryota</taxon>
        <taxon>Fungi</taxon>
        <taxon>Dikarya</taxon>
        <taxon>Ascomycota</taxon>
        <taxon>Pezizomycotina</taxon>
        <taxon>Sordariomycetes</taxon>
        <taxon>Sordariomycetidae</taxon>
        <taxon>Sordariales</taxon>
        <taxon>Diplogelasinosporaceae</taxon>
        <taxon>Diplogelasinospora</taxon>
    </lineage>
</organism>
<sequence length="1303" mass="144918">MIPFRSPRDLWHRQLFSSGAHACLSGGYALETFPWGNLWQATDFFISKRKLQRNTQQCDARLVDLVLEHATRDGGIKDVAILACLHALSPAAGNAMLASLREECAAISDHPRFLRCLILSHRANPDLVSNSDRQTAEALLQLLTGHHDFLGAVEQLFHSLEYAPVVGPTILSASYIASILEAGQFATTFQYLLDDLQQQRRYMSLHKAVSWLGPIANLPEKTTARAVVNSSIPHFSVWTAWRPDFDRLRRWEQGGFTEAQKQRLYPIFDLEGPDTTGYGRATLKESAPGCFQYVRVLNRDPALLDRLLNILDAAQRVPGKHAIELFIFLSVDNPNPIDDDLLNLTETILKTRDDGCIQSILLWLSHLTGFNNRMVALTKVLPVLSAHPALQGILAGDFGADAVDVMNTAQLEYLRMLESGVAENLAMKIHALGKAIADAADWLGPRLPADFLRRMQSLPSQQKLHDIFDSLQNDMSSSTATEGLVREYLGVAIGGREGDAHAMLAKIERNMQFWGNGVDADRRNLAMVISALQDIDSDVHEACLQQVLVEDLHFLRKLLPIVRTAQDNNYSIVDFTRLLTRRGQMRLKLHDCWLSLLLSLLIERAADILVWSAEELPVETWFRWVDDLRILFPHSNRRLSVTDLGFVPQRYKWWDLLSEKYMDIILQLEKKQGRQGNLRWLYLHDLPDITALLDVLKKQREKKALDPLHNYILSFLQPSSPYIIGLVCASLAAVNHATPARRMAFESLCARHSQNARGWSRVASEALMMAWKLWPELNTSDRESLQTLAALLGLESGSPGVDRIGLRMARNALMADHSAIVAKARDLDEMRMALRNQDAARTCAFLEELGVENGRPGVDPDIPAKLSGCVESVGDKTWEMCFPLSQMTTQQRKLAGIDDASRLLLVRVSFLKPQNPAFCIHFFPNDELSSDRNHGMWYVNSGLPDGTVCWAKPTLFLYILSRSLSAFFSPKGGNSIDLVSVHEMVSAVLQNPASHCQVCTEAMLSSRLWRPTICSERKCSDKSQSRAIPLEVRASSLLSDPPVLDLLLTCVYAAAAAKDTMATVDLLPDCPIAKDKVGGVIDSFPALPAHASAAELLSQIRGGPLASDRETLLSWMSVTFRGCLISAPQTTRMPAMPGVVQFLMLNSHPEREQRFSNYHDAGEASGVTFHGTTADKMWRILTEGLGVINTTPSNRRLQGAIPLQDEPTSAMRHSTGKKTWKNSMFSNRTLLLACELMGHAHEGYQAVAGQEHARVAVRYVLLCPPGFAPPHRTRAIEEATQRTFAAIRNGTIMKDDGAVAPAA</sequence>
<keyword evidence="4" id="KW-0520">NAD</keyword>
<protein>
    <submittedName>
        <fullName evidence="5">Uncharacterized protein</fullName>
    </submittedName>
</protein>
<dbReference type="PANTHER" id="PTHR21328">
    <property type="entry name" value="POLY ADP-RIBOSE POLYMERASE FAMILY, MEMBER PARP"/>
    <property type="match status" value="1"/>
</dbReference>
<evidence type="ECO:0000313" key="5">
    <source>
        <dbReference type="EMBL" id="KAK3939276.1"/>
    </source>
</evidence>
<keyword evidence="3" id="KW-0548">Nucleotidyltransferase</keyword>
<evidence type="ECO:0000256" key="2">
    <source>
        <dbReference type="ARBA" id="ARBA00022679"/>
    </source>
</evidence>
<comment type="caution">
    <text evidence="5">The sequence shown here is derived from an EMBL/GenBank/DDBJ whole genome shotgun (WGS) entry which is preliminary data.</text>
</comment>
<evidence type="ECO:0000256" key="1">
    <source>
        <dbReference type="ARBA" id="ARBA00022676"/>
    </source>
</evidence>
<accession>A0AAN6S489</accession>
<evidence type="ECO:0000256" key="4">
    <source>
        <dbReference type="ARBA" id="ARBA00023027"/>
    </source>
</evidence>
<dbReference type="GO" id="GO:0016779">
    <property type="term" value="F:nucleotidyltransferase activity"/>
    <property type="evidence" value="ECO:0007669"/>
    <property type="project" value="UniProtKB-KW"/>
</dbReference>
<keyword evidence="1" id="KW-0328">Glycosyltransferase</keyword>
<dbReference type="EMBL" id="MU853814">
    <property type="protein sequence ID" value="KAK3939276.1"/>
    <property type="molecule type" value="Genomic_DNA"/>
</dbReference>